<evidence type="ECO:0000313" key="3">
    <source>
        <dbReference type="Proteomes" id="UP000187455"/>
    </source>
</evidence>
<feature type="region of interest" description="Disordered" evidence="1">
    <location>
        <begin position="217"/>
        <end position="253"/>
    </location>
</feature>
<name>A0A1R0GWR4_9FUNG</name>
<sequence>MQNLKNRIIEQLKSSLLKLNGNNAIKNFGTKIGRAAPGSTPNRIINFLLNFLDKYSLKSPISNRHLFNKTTIKQNIFFRSRIPESGKLWRGKMFSFVERSGIRNKNPNLFNKIRGIRFKSLKFSNPRYRISNRWTSLFRNFRNQISIRASDLAFNLRSSLNHQAFLNTISEGKLVFLKFGGVEGPHKAQTAVLKSHHKNIVSDTHLDGTQIYSIRRTLSHKGDSNKSKSKRQKRDVTISPEDQKKPSQVWSNDKNIPTDKVVLLIPFYAPLKNVDNINSNQEVNYQDLLKFTEQVQRVNQDQILYINRLLERLTHSQLDLVFINLDFQDGGSIAIIFNSISQVGDSNTVLGLLYSWGMDLETLGAKIKTPVKVKNPSNDGIFNNPLVSYQGDSHLSPNRVLSDDELERYLDSSLFSLITDDIVDPDELHKYETFEFINCIESAPSLTSSHYTPSSMVLF</sequence>
<keyword evidence="3" id="KW-1185">Reference proteome</keyword>
<protein>
    <submittedName>
        <fullName evidence="2">Uncharacterized protein</fullName>
    </submittedName>
</protein>
<dbReference type="EMBL" id="LSSL01002556">
    <property type="protein sequence ID" value="OLY81341.1"/>
    <property type="molecule type" value="Genomic_DNA"/>
</dbReference>
<dbReference type="Proteomes" id="UP000187455">
    <property type="component" value="Unassembled WGS sequence"/>
</dbReference>
<accession>A0A1R0GWR4</accession>
<gene>
    <name evidence="2" type="ORF">AYI68_g4556</name>
</gene>
<proteinExistence type="predicted"/>
<organism evidence="2 3">
    <name type="scientific">Smittium mucronatum</name>
    <dbReference type="NCBI Taxonomy" id="133383"/>
    <lineage>
        <taxon>Eukaryota</taxon>
        <taxon>Fungi</taxon>
        <taxon>Fungi incertae sedis</taxon>
        <taxon>Zoopagomycota</taxon>
        <taxon>Kickxellomycotina</taxon>
        <taxon>Harpellomycetes</taxon>
        <taxon>Harpellales</taxon>
        <taxon>Legeriomycetaceae</taxon>
        <taxon>Smittium</taxon>
    </lineage>
</organism>
<comment type="caution">
    <text evidence="2">The sequence shown here is derived from an EMBL/GenBank/DDBJ whole genome shotgun (WGS) entry which is preliminary data.</text>
</comment>
<evidence type="ECO:0000256" key="1">
    <source>
        <dbReference type="SAM" id="MobiDB-lite"/>
    </source>
</evidence>
<evidence type="ECO:0000313" key="2">
    <source>
        <dbReference type="EMBL" id="OLY81341.1"/>
    </source>
</evidence>
<dbReference type="OrthoDB" id="5552133at2759"/>
<reference evidence="2 3" key="1">
    <citation type="journal article" date="2016" name="Mol. Biol. Evol.">
        <title>Genome-Wide Survey of Gut Fungi (Harpellales) Reveals the First Horizontally Transferred Ubiquitin Gene from a Mosquito Host.</title>
        <authorList>
            <person name="Wang Y."/>
            <person name="White M.M."/>
            <person name="Kvist S."/>
            <person name="Moncalvo J.M."/>
        </authorList>
    </citation>
    <scope>NUCLEOTIDE SEQUENCE [LARGE SCALE GENOMIC DNA]</scope>
    <source>
        <strain evidence="2 3">ALG-7-W6</strain>
    </source>
</reference>
<dbReference type="AlphaFoldDB" id="A0A1R0GWR4"/>